<dbReference type="OrthoDB" id="5195420at2"/>
<accession>A0A238YCJ3</accession>
<dbReference type="Proteomes" id="UP000198403">
    <property type="component" value="Unassembled WGS sequence"/>
</dbReference>
<proteinExistence type="predicted"/>
<organism evidence="2 3">
    <name type="scientific">Blastococcus mobilis</name>
    <dbReference type="NCBI Taxonomy" id="1938746"/>
    <lineage>
        <taxon>Bacteria</taxon>
        <taxon>Bacillati</taxon>
        <taxon>Actinomycetota</taxon>
        <taxon>Actinomycetes</taxon>
        <taxon>Geodermatophilales</taxon>
        <taxon>Geodermatophilaceae</taxon>
        <taxon>Blastococcus</taxon>
    </lineage>
</organism>
<feature type="chain" id="PRO_5013099569" description="Dirigent-like protein" evidence="1">
    <location>
        <begin position="25"/>
        <end position="187"/>
    </location>
</feature>
<dbReference type="RefSeq" id="WP_141137527.1">
    <property type="nucleotide sequence ID" value="NZ_FZNO01000019.1"/>
</dbReference>
<reference evidence="2 3" key="1">
    <citation type="submission" date="2017-06" db="EMBL/GenBank/DDBJ databases">
        <authorList>
            <person name="Kim H.J."/>
            <person name="Triplett B.A."/>
        </authorList>
    </citation>
    <scope>NUCLEOTIDE SEQUENCE [LARGE SCALE GENOMIC DNA]</scope>
    <source>
        <strain evidence="2 3">DSM 44272</strain>
    </source>
</reference>
<evidence type="ECO:0000313" key="3">
    <source>
        <dbReference type="Proteomes" id="UP000198403"/>
    </source>
</evidence>
<sequence length="187" mass="19800">MRRIAVLSACVLAGGLLGPSTALASQEGGDHDYRWIGVEDQFAIVLPNGETFTEDEEPTAGEEEAPPIGTRLFVSEVLYETEDGRTRGGEVGRIHVECTFQAVALNVLCDIAFVLDDGSQLHGTAAIDFSTQGTTEPLQVDIAVTGGTNDFFGATGEVSRLDISPTGGENAETVALYETNLVLAHEK</sequence>
<protein>
    <recommendedName>
        <fullName evidence="4">Dirigent-like protein</fullName>
    </recommendedName>
</protein>
<evidence type="ECO:0000256" key="1">
    <source>
        <dbReference type="SAM" id="SignalP"/>
    </source>
</evidence>
<evidence type="ECO:0008006" key="4">
    <source>
        <dbReference type="Google" id="ProtNLM"/>
    </source>
</evidence>
<dbReference type="Gene3D" id="2.40.480.10">
    <property type="entry name" value="Allene oxide cyclase-like"/>
    <property type="match status" value="1"/>
</dbReference>
<gene>
    <name evidence="2" type="ORF">SAMN06272737_1194</name>
</gene>
<dbReference type="InterPro" id="IPR044859">
    <property type="entry name" value="Allene_oxi_cyc_Dirigent"/>
</dbReference>
<keyword evidence="1" id="KW-0732">Signal</keyword>
<name>A0A238YCJ3_9ACTN</name>
<feature type="signal peptide" evidence="1">
    <location>
        <begin position="1"/>
        <end position="24"/>
    </location>
</feature>
<evidence type="ECO:0000313" key="2">
    <source>
        <dbReference type="EMBL" id="SNR68314.1"/>
    </source>
</evidence>
<keyword evidence="3" id="KW-1185">Reference proteome</keyword>
<dbReference type="AlphaFoldDB" id="A0A238YCJ3"/>
<dbReference type="EMBL" id="FZNO01000019">
    <property type="protein sequence ID" value="SNR68314.1"/>
    <property type="molecule type" value="Genomic_DNA"/>
</dbReference>